<evidence type="ECO:0000313" key="2">
    <source>
        <dbReference type="Proteomes" id="UP000823661"/>
    </source>
</evidence>
<dbReference type="EMBL" id="JADIMI010000014">
    <property type="protein sequence ID" value="MBO8451542.1"/>
    <property type="molecule type" value="Genomic_DNA"/>
</dbReference>
<accession>A0A9D9EPA0</accession>
<gene>
    <name evidence="1" type="ORF">IAC06_01490</name>
</gene>
<dbReference type="AlphaFoldDB" id="A0A9D9EPA0"/>
<reference evidence="1" key="1">
    <citation type="submission" date="2020-10" db="EMBL/GenBank/DDBJ databases">
        <authorList>
            <person name="Gilroy R."/>
        </authorList>
    </citation>
    <scope>NUCLEOTIDE SEQUENCE</scope>
    <source>
        <strain evidence="1">B1-20833</strain>
    </source>
</reference>
<comment type="caution">
    <text evidence="1">The sequence shown here is derived from an EMBL/GenBank/DDBJ whole genome shotgun (WGS) entry which is preliminary data.</text>
</comment>
<evidence type="ECO:0000313" key="1">
    <source>
        <dbReference type="EMBL" id="MBO8451542.1"/>
    </source>
</evidence>
<proteinExistence type="predicted"/>
<dbReference type="Proteomes" id="UP000823661">
    <property type="component" value="Unassembled WGS sequence"/>
</dbReference>
<protein>
    <submittedName>
        <fullName evidence="1">Uncharacterized protein</fullName>
    </submittedName>
</protein>
<sequence>MSCSRSAVSSFSSRFFAGAQNDNVMMLGMTTRVAQNDNRRAFRKTFLVTIDAALSS</sequence>
<name>A0A9D9EPA0_9BACT</name>
<organism evidence="1 2">
    <name type="scientific">Candidatus Cryptobacteroides intestinavium</name>
    <dbReference type="NCBI Taxonomy" id="2840766"/>
    <lineage>
        <taxon>Bacteria</taxon>
        <taxon>Pseudomonadati</taxon>
        <taxon>Bacteroidota</taxon>
        <taxon>Bacteroidia</taxon>
        <taxon>Bacteroidales</taxon>
        <taxon>Candidatus Cryptobacteroides</taxon>
    </lineage>
</organism>
<reference evidence="1" key="2">
    <citation type="journal article" date="2021" name="PeerJ">
        <title>Extensive microbial diversity within the chicken gut microbiome revealed by metagenomics and culture.</title>
        <authorList>
            <person name="Gilroy R."/>
            <person name="Ravi A."/>
            <person name="Getino M."/>
            <person name="Pursley I."/>
            <person name="Horton D.L."/>
            <person name="Alikhan N.F."/>
            <person name="Baker D."/>
            <person name="Gharbi K."/>
            <person name="Hall N."/>
            <person name="Watson M."/>
            <person name="Adriaenssens E.M."/>
            <person name="Foster-Nyarko E."/>
            <person name="Jarju S."/>
            <person name="Secka A."/>
            <person name="Antonio M."/>
            <person name="Oren A."/>
            <person name="Chaudhuri R.R."/>
            <person name="La Ragione R."/>
            <person name="Hildebrand F."/>
            <person name="Pallen M.J."/>
        </authorList>
    </citation>
    <scope>NUCLEOTIDE SEQUENCE</scope>
    <source>
        <strain evidence="1">B1-20833</strain>
    </source>
</reference>